<gene>
    <name evidence="2" type="ORF">S1361_01475</name>
</gene>
<name>A0ABX7THV6_STRCY</name>
<organism evidence="2 3">
    <name type="scientific">Streptomyces cyanogenus</name>
    <dbReference type="NCBI Taxonomy" id="80860"/>
    <lineage>
        <taxon>Bacteria</taxon>
        <taxon>Bacillati</taxon>
        <taxon>Actinomycetota</taxon>
        <taxon>Actinomycetes</taxon>
        <taxon>Kitasatosporales</taxon>
        <taxon>Streptomycetaceae</taxon>
        <taxon>Streptomyces</taxon>
    </lineage>
</organism>
<reference evidence="2 3" key="1">
    <citation type="submission" date="2021-03" db="EMBL/GenBank/DDBJ databases">
        <title>Complete genome sequence of Streptomyces cyanogenus S136, producer of anticancer angucycline landomycin A.</title>
        <authorList>
            <person name="Hrab P."/>
            <person name="Ruckert C."/>
            <person name="Busche T."/>
            <person name="Ostash I."/>
            <person name="Kalinowski J."/>
            <person name="Fedorenko V."/>
            <person name="Yushchuk O."/>
            <person name="Ostash B."/>
        </authorList>
    </citation>
    <scope>NUCLEOTIDE SEQUENCE [LARGE SCALE GENOMIC DNA]</scope>
    <source>
        <strain evidence="2 3">S136</strain>
    </source>
</reference>
<keyword evidence="3" id="KW-1185">Reference proteome</keyword>
<dbReference type="Proteomes" id="UP000663908">
    <property type="component" value="Chromosome"/>
</dbReference>
<feature type="region of interest" description="Disordered" evidence="1">
    <location>
        <begin position="1"/>
        <end position="71"/>
    </location>
</feature>
<evidence type="ECO:0000313" key="3">
    <source>
        <dbReference type="Proteomes" id="UP000663908"/>
    </source>
</evidence>
<feature type="compositionally biased region" description="Basic residues" evidence="1">
    <location>
        <begin position="1"/>
        <end position="11"/>
    </location>
</feature>
<evidence type="ECO:0000256" key="1">
    <source>
        <dbReference type="SAM" id="MobiDB-lite"/>
    </source>
</evidence>
<protein>
    <submittedName>
        <fullName evidence="2">Uncharacterized protein</fullName>
    </submittedName>
</protein>
<accession>A0ABX7THV6</accession>
<proteinExistence type="predicted"/>
<feature type="compositionally biased region" description="Basic residues" evidence="1">
    <location>
        <begin position="20"/>
        <end position="36"/>
    </location>
</feature>
<evidence type="ECO:0000313" key="2">
    <source>
        <dbReference type="EMBL" id="QTD95992.1"/>
    </source>
</evidence>
<feature type="region of interest" description="Disordered" evidence="1">
    <location>
        <begin position="90"/>
        <end position="120"/>
    </location>
</feature>
<sequence>MALPSHRRRHRPGSDGYGRRNTRARRLWHTSAHRTGCRPAQGAARPGTSPPRQDPSRDRPEPHRASRGGAGTRSVACCWRSVCGVPRLSGNRPPGGGVASREPAGVSTGSGITTQAPLPTLPSMPRAACWWRSHSTSRRRIRRLGPGETGGRSRSWKTSLPEASEAWARGGQRTCATARRCESRRRRHAVVLVHAAAVPGRRWTGTAAFPMPQRVGTGGPDLEASTQSPCRPVWRCTAGQVGCGRPGHHPSQVAVYTLGFTAYLGRDVTAFGDEAAEDGGFLEHGAVFFLRVAGRGSGGDV</sequence>
<feature type="compositionally biased region" description="Polar residues" evidence="1">
    <location>
        <begin position="107"/>
        <end position="117"/>
    </location>
</feature>
<feature type="compositionally biased region" description="Basic and acidic residues" evidence="1">
    <location>
        <begin position="54"/>
        <end position="64"/>
    </location>
</feature>
<dbReference type="EMBL" id="CP071839">
    <property type="protein sequence ID" value="QTD95992.1"/>
    <property type="molecule type" value="Genomic_DNA"/>
</dbReference>